<dbReference type="PANTHER" id="PTHR42760">
    <property type="entry name" value="SHORT-CHAIN DEHYDROGENASES/REDUCTASES FAMILY MEMBER"/>
    <property type="match status" value="1"/>
</dbReference>
<dbReference type="NCBIfam" id="NF005559">
    <property type="entry name" value="PRK07231.1"/>
    <property type="match status" value="1"/>
</dbReference>
<dbReference type="GO" id="GO:0016616">
    <property type="term" value="F:oxidoreductase activity, acting on the CH-OH group of donors, NAD or NADP as acceptor"/>
    <property type="evidence" value="ECO:0007669"/>
    <property type="project" value="TreeGrafter"/>
</dbReference>
<evidence type="ECO:0000256" key="2">
    <source>
        <dbReference type="ARBA" id="ARBA00023002"/>
    </source>
</evidence>
<dbReference type="AlphaFoldDB" id="A0A382CS11"/>
<evidence type="ECO:0000256" key="1">
    <source>
        <dbReference type="ARBA" id="ARBA00006484"/>
    </source>
</evidence>
<dbReference type="FunFam" id="3.40.50.720:FF:000173">
    <property type="entry name" value="3-oxoacyl-[acyl-carrier protein] reductase"/>
    <property type="match status" value="1"/>
</dbReference>
<dbReference type="SUPFAM" id="SSF51735">
    <property type="entry name" value="NAD(P)-binding Rossmann-fold domains"/>
    <property type="match status" value="1"/>
</dbReference>
<gene>
    <name evidence="3" type="ORF">METZ01_LOCUS181466</name>
</gene>
<comment type="similarity">
    <text evidence="1">Belongs to the short-chain dehydrogenases/reductases (SDR) family.</text>
</comment>
<dbReference type="InterPro" id="IPR020904">
    <property type="entry name" value="Sc_DH/Rdtase_CS"/>
</dbReference>
<protein>
    <recommendedName>
        <fullName evidence="4">3-oxoacyl-ACP reductase</fullName>
    </recommendedName>
</protein>
<evidence type="ECO:0000313" key="3">
    <source>
        <dbReference type="EMBL" id="SVB28612.1"/>
    </source>
</evidence>
<dbReference type="Gene3D" id="3.40.50.720">
    <property type="entry name" value="NAD(P)-binding Rossmann-like Domain"/>
    <property type="match status" value="1"/>
</dbReference>
<proteinExistence type="inferred from homology"/>
<name>A0A382CS11_9ZZZZ</name>
<dbReference type="Pfam" id="PF13561">
    <property type="entry name" value="adh_short_C2"/>
    <property type="match status" value="1"/>
</dbReference>
<dbReference type="InterPro" id="IPR002347">
    <property type="entry name" value="SDR_fam"/>
</dbReference>
<dbReference type="PROSITE" id="PS00061">
    <property type="entry name" value="ADH_SHORT"/>
    <property type="match status" value="1"/>
</dbReference>
<organism evidence="3">
    <name type="scientific">marine metagenome</name>
    <dbReference type="NCBI Taxonomy" id="408172"/>
    <lineage>
        <taxon>unclassified sequences</taxon>
        <taxon>metagenomes</taxon>
        <taxon>ecological metagenomes</taxon>
    </lineage>
</organism>
<dbReference type="EMBL" id="UINC01035732">
    <property type="protein sequence ID" value="SVB28612.1"/>
    <property type="molecule type" value="Genomic_DNA"/>
</dbReference>
<dbReference type="NCBIfam" id="NF009466">
    <property type="entry name" value="PRK12826.1-2"/>
    <property type="match status" value="1"/>
</dbReference>
<dbReference type="InterPro" id="IPR036291">
    <property type="entry name" value="NAD(P)-bd_dom_sf"/>
</dbReference>
<dbReference type="PRINTS" id="PR00081">
    <property type="entry name" value="GDHRDH"/>
</dbReference>
<reference evidence="3" key="1">
    <citation type="submission" date="2018-05" db="EMBL/GenBank/DDBJ databases">
        <authorList>
            <person name="Lanie J.A."/>
            <person name="Ng W.-L."/>
            <person name="Kazmierczak K.M."/>
            <person name="Andrzejewski T.M."/>
            <person name="Davidsen T.M."/>
            <person name="Wayne K.J."/>
            <person name="Tettelin H."/>
            <person name="Glass J.I."/>
            <person name="Rusch D."/>
            <person name="Podicherti R."/>
            <person name="Tsui H.-C.T."/>
            <person name="Winkler M.E."/>
        </authorList>
    </citation>
    <scope>NUCLEOTIDE SEQUENCE</scope>
</reference>
<sequence length="255" mass="27081">MEDRGKYMDLNGKVAVVTGAGQGIGRAIALRLAAAGASLALVDLNLPAVEEVGQEVADFGTKSIAIRTDVSKSDQVCSMVERTLRAFSQIDILINNAGIVGKTAPLTELEESDWDLVIDVNLKGVFLCCKAVIDHMIERQYGKIVSVASIAGKEGNPTLIPYSSSKAGVICLTKALAKEVTEYSINVNCVSPAVIETPILQQVTESTINYMVSKIPLGRVGRPEEVAAVVHFLASEEASFVTGQCYDVSGGRATY</sequence>
<dbReference type="PRINTS" id="PR00080">
    <property type="entry name" value="SDRFAMILY"/>
</dbReference>
<dbReference type="PANTHER" id="PTHR42760:SF133">
    <property type="entry name" value="3-OXOACYL-[ACYL-CARRIER-PROTEIN] REDUCTASE"/>
    <property type="match status" value="1"/>
</dbReference>
<keyword evidence="2" id="KW-0560">Oxidoreductase</keyword>
<accession>A0A382CS11</accession>
<evidence type="ECO:0008006" key="4">
    <source>
        <dbReference type="Google" id="ProtNLM"/>
    </source>
</evidence>